<reference evidence="1 2" key="1">
    <citation type="submission" date="2020-08" db="EMBL/GenBank/DDBJ databases">
        <title>Genomic Encyclopedia of Type Strains, Phase IV (KMG-IV): sequencing the most valuable type-strain genomes for metagenomic binning, comparative biology and taxonomic classification.</title>
        <authorList>
            <person name="Goeker M."/>
        </authorList>
    </citation>
    <scope>NUCLEOTIDE SEQUENCE [LARGE SCALE GENOMIC DNA]</scope>
    <source>
        <strain evidence="1 2">DSM 12252</strain>
    </source>
</reference>
<keyword evidence="2" id="KW-1185">Reference proteome</keyword>
<dbReference type="EMBL" id="JACHIG010000005">
    <property type="protein sequence ID" value="MBB5033098.1"/>
    <property type="molecule type" value="Genomic_DNA"/>
</dbReference>
<sequence>MGRFSEHEGTLDFVHEASGVTIHRGPGGWINDPVQSPNQGDASKAVAAFRRFGMDMAAVAISVFLMASRFRRFWQYVLRSVFFPAARSGQHTAWREVLLVLLVLLVRFSRKRFHPAPLVGGLAGHRGGVLLVLLVCFESHDVFFILSNDTKGLGKRGCSR</sequence>
<gene>
    <name evidence="1" type="ORF">HNQ65_002681</name>
</gene>
<evidence type="ECO:0000313" key="1">
    <source>
        <dbReference type="EMBL" id="MBB5033098.1"/>
    </source>
</evidence>
<proteinExistence type="predicted"/>
<comment type="caution">
    <text evidence="1">The sequence shown here is derived from an EMBL/GenBank/DDBJ whole genome shotgun (WGS) entry which is preliminary data.</text>
</comment>
<accession>A0A7W7YBD8</accession>
<dbReference type="AlphaFoldDB" id="A0A7W7YBD8"/>
<dbReference type="Proteomes" id="UP000590740">
    <property type="component" value="Unassembled WGS sequence"/>
</dbReference>
<organism evidence="1 2">
    <name type="scientific">Prosthecobacter vanneervenii</name>
    <dbReference type="NCBI Taxonomy" id="48466"/>
    <lineage>
        <taxon>Bacteria</taxon>
        <taxon>Pseudomonadati</taxon>
        <taxon>Verrucomicrobiota</taxon>
        <taxon>Verrucomicrobiia</taxon>
        <taxon>Verrucomicrobiales</taxon>
        <taxon>Verrucomicrobiaceae</taxon>
        <taxon>Prosthecobacter</taxon>
    </lineage>
</organism>
<name>A0A7W7YBD8_9BACT</name>
<protein>
    <submittedName>
        <fullName evidence="1">Uncharacterized protein</fullName>
    </submittedName>
</protein>
<evidence type="ECO:0000313" key="2">
    <source>
        <dbReference type="Proteomes" id="UP000590740"/>
    </source>
</evidence>
<dbReference type="RefSeq" id="WP_221306155.1">
    <property type="nucleotide sequence ID" value="NZ_JACHIG010000005.1"/>
</dbReference>